<organism evidence="4 5">
    <name type="scientific">Maricaulis maris</name>
    <dbReference type="NCBI Taxonomy" id="74318"/>
    <lineage>
        <taxon>Bacteria</taxon>
        <taxon>Pseudomonadati</taxon>
        <taxon>Pseudomonadota</taxon>
        <taxon>Alphaproteobacteria</taxon>
        <taxon>Maricaulales</taxon>
        <taxon>Maricaulaceae</taxon>
        <taxon>Maricaulis</taxon>
    </lineage>
</organism>
<reference evidence="4 5" key="1">
    <citation type="submission" date="2018-10" db="EMBL/GenBank/DDBJ databases">
        <title>Genomic Encyclopedia of Type Strains, Phase IV (KMG-IV): sequencing the most valuable type-strain genomes for metagenomic binning, comparative biology and taxonomic classification.</title>
        <authorList>
            <person name="Goeker M."/>
        </authorList>
    </citation>
    <scope>NUCLEOTIDE SEQUENCE [LARGE SCALE GENOMIC DNA]</scope>
    <source>
        <strain evidence="4 5">DSM 4734</strain>
    </source>
</reference>
<proteinExistence type="predicted"/>
<keyword evidence="1" id="KW-0902">Two-component regulatory system</keyword>
<dbReference type="RefSeq" id="WP_075190913.1">
    <property type="nucleotide sequence ID" value="NZ_RBIM01000007.1"/>
</dbReference>
<dbReference type="SUPFAM" id="SSF47226">
    <property type="entry name" value="Histidine-containing phosphotransfer domain, HPT domain"/>
    <property type="match status" value="1"/>
</dbReference>
<accession>A0A495D357</accession>
<evidence type="ECO:0000259" key="3">
    <source>
        <dbReference type="PROSITE" id="PS50894"/>
    </source>
</evidence>
<feature type="domain" description="HPt" evidence="3">
    <location>
        <begin position="35"/>
        <end position="146"/>
    </location>
</feature>
<dbReference type="AlphaFoldDB" id="A0A495D357"/>
<dbReference type="OrthoDB" id="9786548at2"/>
<dbReference type="Proteomes" id="UP000273675">
    <property type="component" value="Unassembled WGS sequence"/>
</dbReference>
<dbReference type="InterPro" id="IPR036641">
    <property type="entry name" value="HPT_dom_sf"/>
</dbReference>
<dbReference type="PROSITE" id="PS50894">
    <property type="entry name" value="HPT"/>
    <property type="match status" value="1"/>
</dbReference>
<evidence type="ECO:0000256" key="1">
    <source>
        <dbReference type="ARBA" id="ARBA00023012"/>
    </source>
</evidence>
<sequence length="165" mass="17958">MANNKDVEVISAPNMLQIKVGGPISQGDLHMIQKAEEALKDLRTDFGQWLEEEVVKLEAAAKIVREKGLEGSEGEDLFVRAHDLRGLGATYEFPIITRLAKSLTKMIDMPEKRAKAPTALALAHVGAIRAALSQNIRDDNDPVAAALAGELEAQTTAFAEPWKDD</sequence>
<dbReference type="GO" id="GO:0004672">
    <property type="term" value="F:protein kinase activity"/>
    <property type="evidence" value="ECO:0007669"/>
    <property type="project" value="UniProtKB-ARBA"/>
</dbReference>
<dbReference type="EMBL" id="RBIM01000007">
    <property type="protein sequence ID" value="RKQ95370.1"/>
    <property type="molecule type" value="Genomic_DNA"/>
</dbReference>
<feature type="modified residue" description="Phosphohistidine" evidence="2">
    <location>
        <position position="82"/>
    </location>
</feature>
<dbReference type="InterPro" id="IPR008207">
    <property type="entry name" value="Sig_transdc_His_kin_Hpt_dom"/>
</dbReference>
<evidence type="ECO:0000256" key="2">
    <source>
        <dbReference type="PROSITE-ProRule" id="PRU00110"/>
    </source>
</evidence>
<evidence type="ECO:0000313" key="5">
    <source>
        <dbReference type="Proteomes" id="UP000273675"/>
    </source>
</evidence>
<protein>
    <submittedName>
        <fullName evidence="4">Hpt domain-containing protein</fullName>
    </submittedName>
</protein>
<evidence type="ECO:0000313" key="4">
    <source>
        <dbReference type="EMBL" id="RKQ95370.1"/>
    </source>
</evidence>
<gene>
    <name evidence="4" type="ORF">C7435_3068</name>
</gene>
<keyword evidence="2" id="KW-0597">Phosphoprotein</keyword>
<dbReference type="GO" id="GO:0000160">
    <property type="term" value="P:phosphorelay signal transduction system"/>
    <property type="evidence" value="ECO:0007669"/>
    <property type="project" value="UniProtKB-KW"/>
</dbReference>
<comment type="caution">
    <text evidence="4">The sequence shown here is derived from an EMBL/GenBank/DDBJ whole genome shotgun (WGS) entry which is preliminary data.</text>
</comment>
<name>A0A495D357_9PROT</name>